<evidence type="ECO:0000313" key="3">
    <source>
        <dbReference type="EMBL" id="KIE04107.1"/>
    </source>
</evidence>
<gene>
    <name evidence="3" type="ORF">NF27_JK00020</name>
</gene>
<organism evidence="3 4">
    <name type="scientific">Candidatus Jidaibacter acanthamoebae</name>
    <dbReference type="NCBI Taxonomy" id="86105"/>
    <lineage>
        <taxon>Bacteria</taxon>
        <taxon>Pseudomonadati</taxon>
        <taxon>Pseudomonadota</taxon>
        <taxon>Alphaproteobacteria</taxon>
        <taxon>Rickettsiales</taxon>
        <taxon>Candidatus Midichloriaceae</taxon>
        <taxon>Candidatus Jidaibacter</taxon>
    </lineage>
</organism>
<dbReference type="EMBL" id="JSWE01000228">
    <property type="protein sequence ID" value="KIE04107.1"/>
    <property type="molecule type" value="Genomic_DNA"/>
</dbReference>
<comment type="function">
    <text evidence="2">Antitoxin component of a type II toxin-antitoxin (TA) system.</text>
</comment>
<name>A0A0C1MQ73_9RICK</name>
<evidence type="ECO:0000313" key="4">
    <source>
        <dbReference type="Proteomes" id="UP000031258"/>
    </source>
</evidence>
<dbReference type="Pfam" id="PF02604">
    <property type="entry name" value="PhdYeFM_antitox"/>
    <property type="match status" value="1"/>
</dbReference>
<dbReference type="InterPro" id="IPR036165">
    <property type="entry name" value="YefM-like_sf"/>
</dbReference>
<comment type="caution">
    <text evidence="3">The sequence shown here is derived from an EMBL/GenBank/DDBJ whole genome shotgun (WGS) entry which is preliminary data.</text>
</comment>
<dbReference type="NCBIfam" id="TIGR01552">
    <property type="entry name" value="phd_fam"/>
    <property type="match status" value="1"/>
</dbReference>
<dbReference type="InterPro" id="IPR006442">
    <property type="entry name" value="Antitoxin_Phd/YefM"/>
</dbReference>
<dbReference type="Gene3D" id="3.40.1620.10">
    <property type="entry name" value="YefM-like domain"/>
    <property type="match status" value="1"/>
</dbReference>
<keyword evidence="4" id="KW-1185">Reference proteome</keyword>
<reference evidence="3 4" key="1">
    <citation type="submission" date="2014-11" db="EMBL/GenBank/DDBJ databases">
        <title>A Rickettsiales Symbiont of Amoebae With Ancient Features.</title>
        <authorList>
            <person name="Schulz F."/>
            <person name="Martijn J."/>
            <person name="Wascher F."/>
            <person name="Kostanjsek R."/>
            <person name="Ettema T.J."/>
            <person name="Horn M."/>
        </authorList>
    </citation>
    <scope>NUCLEOTIDE SEQUENCE [LARGE SCALE GENOMIC DNA]</scope>
    <source>
        <strain evidence="3 4">UWC36</strain>
    </source>
</reference>
<dbReference type="Proteomes" id="UP000031258">
    <property type="component" value="Unassembled WGS sequence"/>
</dbReference>
<comment type="similarity">
    <text evidence="1 2">Belongs to the phD/YefM antitoxin family.</text>
</comment>
<evidence type="ECO:0000256" key="1">
    <source>
        <dbReference type="ARBA" id="ARBA00009981"/>
    </source>
</evidence>
<dbReference type="SUPFAM" id="SSF143120">
    <property type="entry name" value="YefM-like"/>
    <property type="match status" value="1"/>
</dbReference>
<protein>
    <recommendedName>
        <fullName evidence="2">Antitoxin</fullName>
    </recommendedName>
</protein>
<accession>A0A0C1MQ73</accession>
<sequence>MDKHLPISEFKAHCYEVLENVQGQHQSFIISKRGKPIARVIPIENNDTKLAGSFKGKSIIISDLITPVDITWDAES</sequence>
<dbReference type="RefSeq" id="WP_039459461.1">
    <property type="nucleotide sequence ID" value="NZ_JSWE01000228.1"/>
</dbReference>
<dbReference type="AlphaFoldDB" id="A0A0C1MQ73"/>
<dbReference type="OrthoDB" id="963455at2"/>
<evidence type="ECO:0000256" key="2">
    <source>
        <dbReference type="RuleBase" id="RU362080"/>
    </source>
</evidence>
<proteinExistence type="inferred from homology"/>